<keyword evidence="1" id="KW-0732">Signal</keyword>
<evidence type="ECO:0000313" key="3">
    <source>
        <dbReference type="Proteomes" id="UP000692954"/>
    </source>
</evidence>
<evidence type="ECO:0000313" key="2">
    <source>
        <dbReference type="EMBL" id="CAD8124887.1"/>
    </source>
</evidence>
<evidence type="ECO:0000256" key="1">
    <source>
        <dbReference type="SAM" id="SignalP"/>
    </source>
</evidence>
<dbReference type="AlphaFoldDB" id="A0A8S1RAX2"/>
<feature type="signal peptide" evidence="1">
    <location>
        <begin position="1"/>
        <end position="19"/>
    </location>
</feature>
<gene>
    <name evidence="2" type="ORF">PSON_ATCC_30995.1.T1540098</name>
</gene>
<dbReference type="Proteomes" id="UP000692954">
    <property type="component" value="Unassembled WGS sequence"/>
</dbReference>
<evidence type="ECO:0008006" key="4">
    <source>
        <dbReference type="Google" id="ProtNLM"/>
    </source>
</evidence>
<feature type="chain" id="PRO_5035798944" description="Transmembrane protein" evidence="1">
    <location>
        <begin position="20"/>
        <end position="238"/>
    </location>
</feature>
<reference evidence="2" key="1">
    <citation type="submission" date="2021-01" db="EMBL/GenBank/DDBJ databases">
        <authorList>
            <consortium name="Genoscope - CEA"/>
            <person name="William W."/>
        </authorList>
    </citation>
    <scope>NUCLEOTIDE SEQUENCE</scope>
</reference>
<dbReference type="EMBL" id="CAJJDN010000154">
    <property type="protein sequence ID" value="CAD8124887.1"/>
    <property type="molecule type" value="Genomic_DNA"/>
</dbReference>
<name>A0A8S1RAX2_9CILI</name>
<comment type="caution">
    <text evidence="2">The sequence shown here is derived from an EMBL/GenBank/DDBJ whole genome shotgun (WGS) entry which is preliminary data.</text>
</comment>
<organism evidence="2 3">
    <name type="scientific">Paramecium sonneborni</name>
    <dbReference type="NCBI Taxonomy" id="65129"/>
    <lineage>
        <taxon>Eukaryota</taxon>
        <taxon>Sar</taxon>
        <taxon>Alveolata</taxon>
        <taxon>Ciliophora</taxon>
        <taxon>Intramacronucleata</taxon>
        <taxon>Oligohymenophorea</taxon>
        <taxon>Peniculida</taxon>
        <taxon>Parameciidae</taxon>
        <taxon>Paramecium</taxon>
    </lineage>
</organism>
<protein>
    <recommendedName>
        <fullName evidence="4">Transmembrane protein</fullName>
    </recommendedName>
</protein>
<keyword evidence="3" id="KW-1185">Reference proteome</keyword>
<proteinExistence type="predicted"/>
<accession>A0A8S1RAX2</accession>
<sequence length="238" mass="27248">MKQNILALVIITFGALCLTQLTIQIKNQCECSQFDQSTCGTVNNQQSCRWNTTASLCEKLGCNQINNKTTCLQNFYECWWNGDYCQQFTSCSNLNSSQNLTCSQQNIQCGQNLFNSTTCVSLDNLPKCSKFNQTQCIPSQIGYQGSLCYWNNTSCQTATSCQQLSLDQCSQWQNTCIWNGLSNSCVQLQCSNFTYQSIKSLNNYSMLICLWIMFFHQKCQEFNCLKLFIKKFINIFLD</sequence>